<evidence type="ECO:0000313" key="4">
    <source>
        <dbReference type="EMBL" id="SHI02816.1"/>
    </source>
</evidence>
<name>A0A1M5XSR1_9RHOB</name>
<gene>
    <name evidence="4" type="ORF">SAMN05443551_4115</name>
</gene>
<evidence type="ECO:0000313" key="5">
    <source>
        <dbReference type="Proteomes" id="UP000184221"/>
    </source>
</evidence>
<dbReference type="SUPFAM" id="SSF52091">
    <property type="entry name" value="SpoIIaa-like"/>
    <property type="match status" value="1"/>
</dbReference>
<evidence type="ECO:0000256" key="1">
    <source>
        <dbReference type="ARBA" id="ARBA00009013"/>
    </source>
</evidence>
<evidence type="ECO:0000256" key="2">
    <source>
        <dbReference type="RuleBase" id="RU003749"/>
    </source>
</evidence>
<protein>
    <recommendedName>
        <fullName evidence="2">Anti-sigma factor antagonist</fullName>
    </recommendedName>
</protein>
<dbReference type="NCBIfam" id="TIGR00377">
    <property type="entry name" value="ant_ant_sig"/>
    <property type="match status" value="1"/>
</dbReference>
<reference evidence="4 5" key="1">
    <citation type="submission" date="2016-11" db="EMBL/GenBank/DDBJ databases">
        <authorList>
            <person name="Jaros S."/>
            <person name="Januszkiewicz K."/>
            <person name="Wedrychowicz H."/>
        </authorList>
    </citation>
    <scope>NUCLEOTIDE SEQUENCE [LARGE SCALE GENOMIC DNA]</scope>
    <source>
        <strain evidence="4 5">DSM 29431</strain>
    </source>
</reference>
<proteinExistence type="inferred from homology"/>
<dbReference type="AlphaFoldDB" id="A0A1M5XSR1"/>
<dbReference type="RefSeq" id="WP_072779970.1">
    <property type="nucleotide sequence ID" value="NZ_FQXC01000008.1"/>
</dbReference>
<dbReference type="STRING" id="996342.SAMN05443551_4115"/>
<dbReference type="CDD" id="cd07043">
    <property type="entry name" value="STAS_anti-anti-sigma_factors"/>
    <property type="match status" value="1"/>
</dbReference>
<dbReference type="InterPro" id="IPR003658">
    <property type="entry name" value="Anti-sigma_ant"/>
</dbReference>
<comment type="similarity">
    <text evidence="1 2">Belongs to the anti-sigma-factor antagonist family.</text>
</comment>
<dbReference type="PANTHER" id="PTHR33495">
    <property type="entry name" value="ANTI-SIGMA FACTOR ANTAGONIST TM_1081-RELATED-RELATED"/>
    <property type="match status" value="1"/>
</dbReference>
<dbReference type="PANTHER" id="PTHR33495:SF2">
    <property type="entry name" value="ANTI-SIGMA FACTOR ANTAGONIST TM_1081-RELATED"/>
    <property type="match status" value="1"/>
</dbReference>
<dbReference type="Pfam" id="PF01740">
    <property type="entry name" value="STAS"/>
    <property type="match status" value="1"/>
</dbReference>
<dbReference type="EMBL" id="FQXC01000008">
    <property type="protein sequence ID" value="SHI02816.1"/>
    <property type="molecule type" value="Genomic_DNA"/>
</dbReference>
<sequence>MELTVDLTPQAIVIRVNAPRIDAPTALQFKEDMRALTSKGDGRFVLDLKEVEFIDSSGLGAVVASMKQLRPGQVLELAALQPIVAKVFRLTRMDSIFTIHDDADQASGSVSS</sequence>
<keyword evidence="5" id="KW-1185">Reference proteome</keyword>
<accession>A0A1M5XSR1</accession>
<dbReference type="Gene3D" id="3.30.750.24">
    <property type="entry name" value="STAS domain"/>
    <property type="match status" value="1"/>
</dbReference>
<feature type="domain" description="STAS" evidence="3">
    <location>
        <begin position="21"/>
        <end position="110"/>
    </location>
</feature>
<dbReference type="Proteomes" id="UP000184221">
    <property type="component" value="Unassembled WGS sequence"/>
</dbReference>
<dbReference type="PROSITE" id="PS50801">
    <property type="entry name" value="STAS"/>
    <property type="match status" value="1"/>
</dbReference>
<dbReference type="OrthoDB" id="9796076at2"/>
<dbReference type="InterPro" id="IPR036513">
    <property type="entry name" value="STAS_dom_sf"/>
</dbReference>
<dbReference type="GO" id="GO:0043856">
    <property type="term" value="F:anti-sigma factor antagonist activity"/>
    <property type="evidence" value="ECO:0007669"/>
    <property type="project" value="InterPro"/>
</dbReference>
<evidence type="ECO:0000259" key="3">
    <source>
        <dbReference type="PROSITE" id="PS50801"/>
    </source>
</evidence>
<organism evidence="4 5">
    <name type="scientific">Marivita hallyeonensis</name>
    <dbReference type="NCBI Taxonomy" id="996342"/>
    <lineage>
        <taxon>Bacteria</taxon>
        <taxon>Pseudomonadati</taxon>
        <taxon>Pseudomonadota</taxon>
        <taxon>Alphaproteobacteria</taxon>
        <taxon>Rhodobacterales</taxon>
        <taxon>Roseobacteraceae</taxon>
        <taxon>Marivita</taxon>
    </lineage>
</organism>
<dbReference type="InterPro" id="IPR002645">
    <property type="entry name" value="STAS_dom"/>
</dbReference>